<dbReference type="FunFam" id="3.30.160.20:FF:000004">
    <property type="entry name" value="Peptide chain release factor 1"/>
    <property type="match status" value="1"/>
</dbReference>
<name>A0A537J1L1_9BACT</name>
<comment type="caution">
    <text evidence="8">The sequence shown here is derived from an EMBL/GenBank/DDBJ whole genome shotgun (WGS) entry which is preliminary data.</text>
</comment>
<sequence>MLSKLEALAARYDELLHAMADPRVLADQERFQQAAREQASLEETVSAFREYQRVSREADEAAGMARDEPDPELREFARAEEARLRVRQRALEAKLRDLLTPKDPLADRNIIMEIRAGAGGDEASLFAGDLFRMYSRYAERNRWKVEVLQSSPTELGGFKEVVFSIQGKGVYRRLKYESGVHRVQRVPATESSGRIHTSTATVAVLPEAEEVDVQIRPDEIEIETFRAGGAGGQNVNKVETAVRIHHLPSGLVVACQDERSQHQNREKAMRILRAKLLEREIHRQQQAIALQRRMQVGTGERSEKIRTYNFPQSRVTDHRIGLSLHRLDVVLDGDLDELTEALAAAELEALTSSPT</sequence>
<dbReference type="EMBL" id="VBAP01000005">
    <property type="protein sequence ID" value="TMI77212.1"/>
    <property type="molecule type" value="Genomic_DNA"/>
</dbReference>
<evidence type="ECO:0000256" key="2">
    <source>
        <dbReference type="ARBA" id="ARBA00010835"/>
    </source>
</evidence>
<reference evidence="8 9" key="1">
    <citation type="journal article" date="2019" name="Nat. Microbiol.">
        <title>Mediterranean grassland soil C-N compound turnover is dependent on rainfall and depth, and is mediated by genomically divergent microorganisms.</title>
        <authorList>
            <person name="Diamond S."/>
            <person name="Andeer P.F."/>
            <person name="Li Z."/>
            <person name="Crits-Christoph A."/>
            <person name="Burstein D."/>
            <person name="Anantharaman K."/>
            <person name="Lane K.R."/>
            <person name="Thomas B.C."/>
            <person name="Pan C."/>
            <person name="Northen T.R."/>
            <person name="Banfield J.F."/>
        </authorList>
    </citation>
    <scope>NUCLEOTIDE SEQUENCE [LARGE SCALE GENOMIC DNA]</scope>
    <source>
        <strain evidence="8">NP_8</strain>
    </source>
</reference>
<keyword evidence="3 6" id="KW-0488">Methylation</keyword>
<dbReference type="Gene3D" id="3.30.160.20">
    <property type="match status" value="1"/>
</dbReference>
<accession>A0A537J1L1</accession>
<comment type="similarity">
    <text evidence="2 6">Belongs to the prokaryotic/mitochondrial release factor family.</text>
</comment>
<feature type="domain" description="Prokaryotic-type class I peptide chain release factors" evidence="7">
    <location>
        <begin position="226"/>
        <end position="242"/>
    </location>
</feature>
<dbReference type="NCBIfam" id="TIGR00019">
    <property type="entry name" value="prfA"/>
    <property type="match status" value="1"/>
</dbReference>
<proteinExistence type="inferred from homology"/>
<keyword evidence="6" id="KW-0963">Cytoplasm</keyword>
<evidence type="ECO:0000256" key="6">
    <source>
        <dbReference type="HAMAP-Rule" id="MF_00093"/>
    </source>
</evidence>
<dbReference type="NCBIfam" id="NF001859">
    <property type="entry name" value="PRK00591.1"/>
    <property type="match status" value="1"/>
</dbReference>
<dbReference type="AlphaFoldDB" id="A0A537J1L1"/>
<dbReference type="Pfam" id="PF03462">
    <property type="entry name" value="PCRF"/>
    <property type="match status" value="1"/>
</dbReference>
<evidence type="ECO:0000256" key="1">
    <source>
        <dbReference type="ARBA" id="ARBA00002986"/>
    </source>
</evidence>
<dbReference type="PROSITE" id="PS00745">
    <property type="entry name" value="RF_PROK_I"/>
    <property type="match status" value="1"/>
</dbReference>
<dbReference type="InterPro" id="IPR050057">
    <property type="entry name" value="Prokaryotic/Mito_RF"/>
</dbReference>
<dbReference type="PANTHER" id="PTHR43804:SF7">
    <property type="entry name" value="LD18447P"/>
    <property type="match status" value="1"/>
</dbReference>
<evidence type="ECO:0000259" key="7">
    <source>
        <dbReference type="PROSITE" id="PS00745"/>
    </source>
</evidence>
<dbReference type="Pfam" id="PF00472">
    <property type="entry name" value="RF-1"/>
    <property type="match status" value="1"/>
</dbReference>
<evidence type="ECO:0000256" key="3">
    <source>
        <dbReference type="ARBA" id="ARBA00022481"/>
    </source>
</evidence>
<protein>
    <recommendedName>
        <fullName evidence="5 6">Peptide chain release factor 1</fullName>
        <shortName evidence="6">RF-1</shortName>
    </recommendedName>
</protein>
<dbReference type="Gene3D" id="3.30.70.1660">
    <property type="match status" value="1"/>
</dbReference>
<dbReference type="Gene3D" id="6.10.140.1950">
    <property type="match status" value="1"/>
</dbReference>
<dbReference type="InterPro" id="IPR000352">
    <property type="entry name" value="Pep_chain_release_fac_I"/>
</dbReference>
<evidence type="ECO:0000313" key="9">
    <source>
        <dbReference type="Proteomes" id="UP000318834"/>
    </source>
</evidence>
<comment type="PTM">
    <text evidence="6">Methylated by PrmC. Methylation increases the termination efficiency of RF1.</text>
</comment>
<dbReference type="InterPro" id="IPR004373">
    <property type="entry name" value="RF-1"/>
</dbReference>
<evidence type="ECO:0000256" key="5">
    <source>
        <dbReference type="ARBA" id="ARBA00050039"/>
    </source>
</evidence>
<dbReference type="FunFam" id="3.30.70.1660:FF:000002">
    <property type="entry name" value="Peptide chain release factor 1"/>
    <property type="match status" value="1"/>
</dbReference>
<dbReference type="SUPFAM" id="SSF75620">
    <property type="entry name" value="Release factor"/>
    <property type="match status" value="1"/>
</dbReference>
<comment type="function">
    <text evidence="1 6">Peptide chain release factor 1 directs the termination of translation in response to the peptide chain termination codons UAG and UAA.</text>
</comment>
<dbReference type="InterPro" id="IPR005139">
    <property type="entry name" value="PCRF"/>
</dbReference>
<dbReference type="GO" id="GO:0016149">
    <property type="term" value="F:translation release factor activity, codon specific"/>
    <property type="evidence" value="ECO:0007669"/>
    <property type="project" value="UniProtKB-UniRule"/>
</dbReference>
<dbReference type="PANTHER" id="PTHR43804">
    <property type="entry name" value="LD18447P"/>
    <property type="match status" value="1"/>
</dbReference>
<comment type="subcellular location">
    <subcellularLocation>
        <location evidence="6">Cytoplasm</location>
    </subcellularLocation>
</comment>
<feature type="modified residue" description="N5-methylglutamine" evidence="6">
    <location>
        <position position="233"/>
    </location>
</feature>
<keyword evidence="4 6" id="KW-0648">Protein biosynthesis</keyword>
<dbReference type="SMART" id="SM00937">
    <property type="entry name" value="PCRF"/>
    <property type="match status" value="1"/>
</dbReference>
<dbReference type="GO" id="GO:0005737">
    <property type="term" value="C:cytoplasm"/>
    <property type="evidence" value="ECO:0007669"/>
    <property type="project" value="UniProtKB-SubCell"/>
</dbReference>
<dbReference type="HAMAP" id="MF_00093">
    <property type="entry name" value="Rel_fac_1"/>
    <property type="match status" value="1"/>
</dbReference>
<organism evidence="8 9">
    <name type="scientific">Candidatus Segetimicrobium genomatis</name>
    <dbReference type="NCBI Taxonomy" id="2569760"/>
    <lineage>
        <taxon>Bacteria</taxon>
        <taxon>Bacillati</taxon>
        <taxon>Candidatus Sysuimicrobiota</taxon>
        <taxon>Candidatus Sysuimicrobiia</taxon>
        <taxon>Candidatus Sysuimicrobiales</taxon>
        <taxon>Candidatus Segetimicrobiaceae</taxon>
        <taxon>Candidatus Segetimicrobium</taxon>
    </lineage>
</organism>
<evidence type="ECO:0000256" key="4">
    <source>
        <dbReference type="ARBA" id="ARBA00022917"/>
    </source>
</evidence>
<dbReference type="Proteomes" id="UP000318834">
    <property type="component" value="Unassembled WGS sequence"/>
</dbReference>
<dbReference type="InterPro" id="IPR045853">
    <property type="entry name" value="Pep_chain_release_fac_I_sf"/>
</dbReference>
<evidence type="ECO:0000313" key="8">
    <source>
        <dbReference type="EMBL" id="TMI77212.1"/>
    </source>
</evidence>
<gene>
    <name evidence="6 8" type="primary">prfA</name>
    <name evidence="8" type="ORF">E6H05_00830</name>
</gene>